<dbReference type="GO" id="GO:0030638">
    <property type="term" value="P:polyketide metabolic process"/>
    <property type="evidence" value="ECO:0007669"/>
    <property type="project" value="InterPro"/>
</dbReference>
<dbReference type="InterPro" id="IPR032710">
    <property type="entry name" value="NTF2-like_dom_sf"/>
</dbReference>
<dbReference type="PANTHER" id="PTHR38436">
    <property type="entry name" value="POLYKETIDE CYCLASE SNOAL-LIKE DOMAIN"/>
    <property type="match status" value="1"/>
</dbReference>
<gene>
    <name evidence="1" type="ORF">HLB23_15230</name>
</gene>
<dbReference type="Proteomes" id="UP000586827">
    <property type="component" value="Unassembled WGS sequence"/>
</dbReference>
<dbReference type="SUPFAM" id="SSF54427">
    <property type="entry name" value="NTF2-like"/>
    <property type="match status" value="1"/>
</dbReference>
<sequence>MLASWVTEDFVQDDPLNLGRFVQGREAFRQVMVETFIAFPDCAFVATGPFCLGMDGETLVVPWRTFGNFSGPLAWGPPGQRKSFAPTHRRFDFEGCDFYRFRDGKVASLRSLYDPLQVAEQLAMIPNRQGVVMRIAPYVQGVAASLPLIRG</sequence>
<comment type="caution">
    <text evidence="1">The sequence shown here is derived from an EMBL/GenBank/DDBJ whole genome shotgun (WGS) entry which is preliminary data.</text>
</comment>
<dbReference type="PANTHER" id="PTHR38436:SF1">
    <property type="entry name" value="ESTER CYCLASE"/>
    <property type="match status" value="1"/>
</dbReference>
<proteinExistence type="predicted"/>
<dbReference type="Gene3D" id="3.10.450.50">
    <property type="match status" value="1"/>
</dbReference>
<name>A0A849BX92_9NOCA</name>
<keyword evidence="2" id="KW-1185">Reference proteome</keyword>
<organism evidence="1 2">
    <name type="scientific">Nocardia uniformis</name>
    <dbReference type="NCBI Taxonomy" id="53432"/>
    <lineage>
        <taxon>Bacteria</taxon>
        <taxon>Bacillati</taxon>
        <taxon>Actinomycetota</taxon>
        <taxon>Actinomycetes</taxon>
        <taxon>Mycobacteriales</taxon>
        <taxon>Nocardiaceae</taxon>
        <taxon>Nocardia</taxon>
    </lineage>
</organism>
<dbReference type="Pfam" id="PF07366">
    <property type="entry name" value="SnoaL"/>
    <property type="match status" value="1"/>
</dbReference>
<dbReference type="EMBL" id="JABELX010000005">
    <property type="protein sequence ID" value="NNH71203.1"/>
    <property type="molecule type" value="Genomic_DNA"/>
</dbReference>
<dbReference type="InterPro" id="IPR009959">
    <property type="entry name" value="Cyclase_SnoaL-like"/>
</dbReference>
<accession>A0A849BX92</accession>
<evidence type="ECO:0000313" key="2">
    <source>
        <dbReference type="Proteomes" id="UP000586827"/>
    </source>
</evidence>
<reference evidence="1 2" key="1">
    <citation type="submission" date="2020-05" db="EMBL/GenBank/DDBJ databases">
        <title>MicrobeNet Type strains.</title>
        <authorList>
            <person name="Nicholson A.C."/>
        </authorList>
    </citation>
    <scope>NUCLEOTIDE SEQUENCE [LARGE SCALE GENOMIC DNA]</scope>
    <source>
        <strain evidence="1 2">JCM 3224</strain>
    </source>
</reference>
<dbReference type="AlphaFoldDB" id="A0A849BX92"/>
<evidence type="ECO:0000313" key="1">
    <source>
        <dbReference type="EMBL" id="NNH71203.1"/>
    </source>
</evidence>
<protein>
    <submittedName>
        <fullName evidence="1">SnoaL-like domain-containing protein</fullName>
    </submittedName>
</protein>